<protein>
    <submittedName>
        <fullName evidence="2">Uncharacterized protein</fullName>
    </submittedName>
</protein>
<dbReference type="EMBL" id="CP136862">
    <property type="protein sequence ID" value="WOJ91038.1"/>
    <property type="molecule type" value="Genomic_DNA"/>
</dbReference>
<evidence type="ECO:0000256" key="1">
    <source>
        <dbReference type="SAM" id="Phobius"/>
    </source>
</evidence>
<proteinExistence type="predicted"/>
<reference evidence="2 3" key="1">
    <citation type="submission" date="2023-10" db="EMBL/GenBank/DDBJ databases">
        <title>Novel methanotroph of the genus Methylocapsa from a subarctic wetland.</title>
        <authorList>
            <person name="Belova S.E."/>
            <person name="Oshkin I.Y."/>
            <person name="Miroshnikov K."/>
            <person name="Dedysh S.N."/>
        </authorList>
    </citation>
    <scope>NUCLEOTIDE SEQUENCE [LARGE SCALE GENOMIC DNA]</scope>
    <source>
        <strain evidence="2 3">RX1</strain>
    </source>
</reference>
<keyword evidence="1" id="KW-0812">Transmembrane</keyword>
<name>A0ABZ0HWF8_9HYPH</name>
<accession>A0ABZ0HWF8</accession>
<evidence type="ECO:0000313" key="2">
    <source>
        <dbReference type="EMBL" id="WOJ91038.1"/>
    </source>
</evidence>
<evidence type="ECO:0000313" key="3">
    <source>
        <dbReference type="Proteomes" id="UP001626536"/>
    </source>
</evidence>
<organism evidence="2 3">
    <name type="scientific">Methylocapsa polymorpha</name>
    <dbReference type="NCBI Taxonomy" id="3080828"/>
    <lineage>
        <taxon>Bacteria</taxon>
        <taxon>Pseudomonadati</taxon>
        <taxon>Pseudomonadota</taxon>
        <taxon>Alphaproteobacteria</taxon>
        <taxon>Hyphomicrobiales</taxon>
        <taxon>Beijerinckiaceae</taxon>
        <taxon>Methylocapsa</taxon>
    </lineage>
</organism>
<feature type="transmembrane region" description="Helical" evidence="1">
    <location>
        <begin position="6"/>
        <end position="24"/>
    </location>
</feature>
<keyword evidence="1" id="KW-0472">Membrane</keyword>
<feature type="transmembrane region" description="Helical" evidence="1">
    <location>
        <begin position="95"/>
        <end position="113"/>
    </location>
</feature>
<dbReference type="Proteomes" id="UP001626536">
    <property type="component" value="Chromosome"/>
</dbReference>
<keyword evidence="3" id="KW-1185">Reference proteome</keyword>
<sequence>MDVSSFLKVVPGALGVAGILTYIWPGKAQFTGEVFKGVVKKLRAAPNVHLQNYDRLTPDEIVRLIDTDSRVRTALSEREIGVLRLLATLQHTRRALVLLVCSALIGLSAWLLLRRNEPPPQRDAALKGEDSPLALPCRFNG</sequence>
<keyword evidence="1" id="KW-1133">Transmembrane helix</keyword>
<dbReference type="RefSeq" id="WP_407340627.1">
    <property type="nucleotide sequence ID" value="NZ_CP136862.1"/>
</dbReference>
<gene>
    <name evidence="2" type="ORF">RZS28_07075</name>
</gene>